<name>A0A9P1DMP9_9DINO</name>
<evidence type="ECO:0000313" key="3">
    <source>
        <dbReference type="Proteomes" id="UP001152797"/>
    </source>
</evidence>
<evidence type="ECO:0000313" key="1">
    <source>
        <dbReference type="EMBL" id="CAI4012923.1"/>
    </source>
</evidence>
<reference evidence="2 3" key="2">
    <citation type="submission" date="2024-05" db="EMBL/GenBank/DDBJ databases">
        <authorList>
            <person name="Chen Y."/>
            <person name="Shah S."/>
            <person name="Dougan E. K."/>
            <person name="Thang M."/>
            <person name="Chan C."/>
        </authorList>
    </citation>
    <scope>NUCLEOTIDE SEQUENCE [LARGE SCALE GENOMIC DNA]</scope>
</reference>
<comment type="caution">
    <text evidence="1">The sequence shown here is derived from an EMBL/GenBank/DDBJ whole genome shotgun (WGS) entry which is preliminary data.</text>
</comment>
<dbReference type="EMBL" id="CAMXCT010005646">
    <property type="protein sequence ID" value="CAI4012923.1"/>
    <property type="molecule type" value="Genomic_DNA"/>
</dbReference>
<dbReference type="EMBL" id="CAMXCT020005646">
    <property type="protein sequence ID" value="CAL1166298.1"/>
    <property type="molecule type" value="Genomic_DNA"/>
</dbReference>
<keyword evidence="3" id="KW-1185">Reference proteome</keyword>
<dbReference type="AlphaFoldDB" id="A0A9P1DMP9"/>
<reference evidence="1" key="1">
    <citation type="submission" date="2022-10" db="EMBL/GenBank/DDBJ databases">
        <authorList>
            <person name="Chen Y."/>
            <person name="Dougan E. K."/>
            <person name="Chan C."/>
            <person name="Rhodes N."/>
            <person name="Thang M."/>
        </authorList>
    </citation>
    <scope>NUCLEOTIDE SEQUENCE</scope>
</reference>
<dbReference type="EMBL" id="CAMXCT030005646">
    <property type="protein sequence ID" value="CAL4800235.1"/>
    <property type="molecule type" value="Genomic_DNA"/>
</dbReference>
<protein>
    <submittedName>
        <fullName evidence="2">Glutathione S-transferase DHAR2</fullName>
    </submittedName>
</protein>
<accession>A0A9P1DMP9</accession>
<proteinExistence type="predicted"/>
<sequence length="283" mass="31404">MPRRLTDRHWHPSAGWKCCVKEMDLDSKKTWKSSSICRSCVSRGSHRCVVSKRGSTTGSAGCWRFSTGLETSQNVHEAPQGRRPQRLRGTVKSVVILAALALRGWLQRSFCQSCRSCFRPTPCTATPRTCRYATPLELLALPPLETYTSKGVLPAPGPTLPEGKQSVFDGVPLMQTDQGVQADGLLEKFAQRLVAEAEPLDVLSTLLLFLALSLGFLDTPKRWFSYASDFIIWGIYQVIPGEKLFPARLGPGDPQDVEKAEAPGVDRYEDFPSEVLTLWGNFM</sequence>
<organism evidence="1">
    <name type="scientific">Cladocopium goreaui</name>
    <dbReference type="NCBI Taxonomy" id="2562237"/>
    <lineage>
        <taxon>Eukaryota</taxon>
        <taxon>Sar</taxon>
        <taxon>Alveolata</taxon>
        <taxon>Dinophyceae</taxon>
        <taxon>Suessiales</taxon>
        <taxon>Symbiodiniaceae</taxon>
        <taxon>Cladocopium</taxon>
    </lineage>
</organism>
<gene>
    <name evidence="1" type="ORF">C1SCF055_LOCUS37944</name>
</gene>
<evidence type="ECO:0000313" key="2">
    <source>
        <dbReference type="EMBL" id="CAL4800235.1"/>
    </source>
</evidence>
<dbReference type="Proteomes" id="UP001152797">
    <property type="component" value="Unassembled WGS sequence"/>
</dbReference>